<feature type="region of interest" description="Disordered" evidence="5">
    <location>
        <begin position="277"/>
        <end position="331"/>
    </location>
</feature>
<dbReference type="Gene3D" id="2.60.120.260">
    <property type="entry name" value="Galactose-binding domain-like"/>
    <property type="match status" value="1"/>
</dbReference>
<keyword evidence="2 4" id="KW-0378">Hydrolase</keyword>
<dbReference type="OrthoDB" id="5172397at2"/>
<dbReference type="GO" id="GO:0008061">
    <property type="term" value="F:chitin binding"/>
    <property type="evidence" value="ECO:0007669"/>
    <property type="project" value="InterPro"/>
</dbReference>
<accession>A0A2V4MTD7</accession>
<name>A0A2V4MTD7_9ACTN</name>
<comment type="caution">
    <text evidence="8">The sequence shown here is derived from an EMBL/GenBank/DDBJ whole genome shotgun (WGS) entry which is preliminary data.</text>
</comment>
<feature type="transmembrane region" description="Helical" evidence="6">
    <location>
        <begin position="120"/>
        <end position="140"/>
    </location>
</feature>
<evidence type="ECO:0000256" key="4">
    <source>
        <dbReference type="RuleBase" id="RU000489"/>
    </source>
</evidence>
<keyword evidence="3 4" id="KW-0326">Glycosidase</keyword>
<reference evidence="8 9" key="1">
    <citation type="submission" date="2018-03" db="EMBL/GenBank/DDBJ databases">
        <title>Bioinformatic expansion and discovery of thiopeptide antibiotics.</title>
        <authorList>
            <person name="Schwalen C.J."/>
            <person name="Hudson G.A."/>
            <person name="Mitchell D.A."/>
        </authorList>
    </citation>
    <scope>NUCLEOTIDE SEQUENCE [LARGE SCALE GENOMIC DNA]</scope>
    <source>
        <strain evidence="8 9">ATCC 21389</strain>
    </source>
</reference>
<dbReference type="SMART" id="SM00636">
    <property type="entry name" value="Glyco_18"/>
    <property type="match status" value="1"/>
</dbReference>
<gene>
    <name evidence="8" type="ORF">C7C46_30615</name>
</gene>
<feature type="region of interest" description="Disordered" evidence="5">
    <location>
        <begin position="1"/>
        <end position="43"/>
    </location>
</feature>
<keyword evidence="6" id="KW-0472">Membrane</keyword>
<feature type="compositionally biased region" description="Basic residues" evidence="5">
    <location>
        <begin position="103"/>
        <end position="117"/>
    </location>
</feature>
<feature type="domain" description="GH18" evidence="7">
    <location>
        <begin position="326"/>
        <end position="619"/>
    </location>
</feature>
<organism evidence="8 9">
    <name type="scientific">Streptomyces tateyamensis</name>
    <dbReference type="NCBI Taxonomy" id="565073"/>
    <lineage>
        <taxon>Bacteria</taxon>
        <taxon>Bacillati</taxon>
        <taxon>Actinomycetota</taxon>
        <taxon>Actinomycetes</taxon>
        <taxon>Kitasatosporales</taxon>
        <taxon>Streptomycetaceae</taxon>
        <taxon>Streptomyces</taxon>
    </lineage>
</organism>
<dbReference type="GO" id="GO:0008843">
    <property type="term" value="F:endochitinase activity"/>
    <property type="evidence" value="ECO:0007669"/>
    <property type="project" value="UniProtKB-EC"/>
</dbReference>
<feature type="region of interest" description="Disordered" evidence="5">
    <location>
        <begin position="69"/>
        <end position="119"/>
    </location>
</feature>
<dbReference type="Pfam" id="PF02018">
    <property type="entry name" value="CBM_4_9"/>
    <property type="match status" value="1"/>
</dbReference>
<feature type="compositionally biased region" description="Pro residues" evidence="5">
    <location>
        <begin position="292"/>
        <end position="321"/>
    </location>
</feature>
<evidence type="ECO:0000256" key="5">
    <source>
        <dbReference type="SAM" id="MobiDB-lite"/>
    </source>
</evidence>
<dbReference type="EC" id="3.2.1.14" evidence="1"/>
<dbReference type="Pfam" id="PF00704">
    <property type="entry name" value="Glyco_hydro_18"/>
    <property type="match status" value="1"/>
</dbReference>
<dbReference type="PROSITE" id="PS01095">
    <property type="entry name" value="GH18_1"/>
    <property type="match status" value="1"/>
</dbReference>
<evidence type="ECO:0000256" key="2">
    <source>
        <dbReference type="ARBA" id="ARBA00022801"/>
    </source>
</evidence>
<dbReference type="AlphaFoldDB" id="A0A2V4MTD7"/>
<dbReference type="PROSITE" id="PS51910">
    <property type="entry name" value="GH18_2"/>
    <property type="match status" value="1"/>
</dbReference>
<proteinExistence type="predicted"/>
<evidence type="ECO:0000256" key="1">
    <source>
        <dbReference type="ARBA" id="ARBA00012729"/>
    </source>
</evidence>
<evidence type="ECO:0000259" key="7">
    <source>
        <dbReference type="PROSITE" id="PS51910"/>
    </source>
</evidence>
<dbReference type="Proteomes" id="UP000248039">
    <property type="component" value="Unassembled WGS sequence"/>
</dbReference>
<dbReference type="InterPro" id="IPR008979">
    <property type="entry name" value="Galactose-bd-like_sf"/>
</dbReference>
<dbReference type="SUPFAM" id="SSF49785">
    <property type="entry name" value="Galactose-binding domain-like"/>
    <property type="match status" value="1"/>
</dbReference>
<sequence>MERGWNPDDRAASATRAARRLTGRDAIRGEGPSSPGCRLPRVGPCGCPGPLDRVFGLVHSESAVGTSGAVRADGAARSPHGSPSPPLAARRRSKEQNVQRATRVTHSRPERRHRRPGARAALASTAALAVIAGSSLLLAAGGDASADALNLLQNPGFESGTLQGWSCTANSGAVVGSPVHSGSHALQAVPAGSDNAQCTQQVSVRPNSAYTLSAWVQGNYVYLGDSGTGGTDTSTWSTNAAWNQLKTSFTTGPSTTSVTVYLHGWYGTGAYAADDLLLTGPGGETTPASPSTAPPTTAPPTTVPPTTQPPTSPPPTSPTPTGPNKHRLTGYWQDFDNGATDQRISDVNPAYDIIAVAFANATGTPGAISFALDGTLSSKLGGYTDAQFKADIAAKHAAGKKVIVSVGGQNGTISVSDAASAANFANSAYSVIQAYGFDGIDIDLENGVNSTYMSQALHSLAAKVGSGFVLTMAPQTIDMQSTGMEYFKLALATKDILTIVNMQYYNSGSMNGCDGNVYSEGTENFLTALACIQLQGGLAPSQVGLGVPASGSAAGGGYLSPSVVDAALDCLAAGTNCGSFKPTTKWPGIGGAMTWSTNWDASNGSSIATSVGGHLHAMP</sequence>
<dbReference type="InterPro" id="IPR050542">
    <property type="entry name" value="Glycosyl_Hydrlase18_Chitinase"/>
</dbReference>
<keyword evidence="9" id="KW-1185">Reference proteome</keyword>
<dbReference type="SUPFAM" id="SSF51445">
    <property type="entry name" value="(Trans)glycosidases"/>
    <property type="match status" value="1"/>
</dbReference>
<keyword evidence="6" id="KW-0812">Transmembrane</keyword>
<evidence type="ECO:0000256" key="6">
    <source>
        <dbReference type="SAM" id="Phobius"/>
    </source>
</evidence>
<dbReference type="InterPro" id="IPR001223">
    <property type="entry name" value="Glyco_hydro18_cat"/>
</dbReference>
<evidence type="ECO:0000313" key="8">
    <source>
        <dbReference type="EMBL" id="PYC67057.1"/>
    </source>
</evidence>
<dbReference type="EMBL" id="PYBW01000155">
    <property type="protein sequence ID" value="PYC67057.1"/>
    <property type="molecule type" value="Genomic_DNA"/>
</dbReference>
<evidence type="ECO:0000313" key="9">
    <source>
        <dbReference type="Proteomes" id="UP000248039"/>
    </source>
</evidence>
<dbReference type="GO" id="GO:0005975">
    <property type="term" value="P:carbohydrate metabolic process"/>
    <property type="evidence" value="ECO:0007669"/>
    <property type="project" value="InterPro"/>
</dbReference>
<evidence type="ECO:0000256" key="3">
    <source>
        <dbReference type="ARBA" id="ARBA00023295"/>
    </source>
</evidence>
<dbReference type="PANTHER" id="PTHR45708:SF49">
    <property type="entry name" value="ENDOCHITINASE"/>
    <property type="match status" value="1"/>
</dbReference>
<dbReference type="InterPro" id="IPR001579">
    <property type="entry name" value="Glyco_hydro_18_chit_AS"/>
</dbReference>
<dbReference type="CDD" id="cd02871">
    <property type="entry name" value="GH18_chitinase_D-like"/>
    <property type="match status" value="1"/>
</dbReference>
<dbReference type="Gene3D" id="3.20.20.80">
    <property type="entry name" value="Glycosidases"/>
    <property type="match status" value="1"/>
</dbReference>
<dbReference type="InterPro" id="IPR011583">
    <property type="entry name" value="Chitinase_II/V-like_cat"/>
</dbReference>
<protein>
    <recommendedName>
        <fullName evidence="1">chitinase</fullName>
        <ecNumber evidence="1">3.2.1.14</ecNumber>
    </recommendedName>
</protein>
<feature type="compositionally biased region" description="Basic and acidic residues" evidence="5">
    <location>
        <begin position="1"/>
        <end position="11"/>
    </location>
</feature>
<keyword evidence="6" id="KW-1133">Transmembrane helix</keyword>
<dbReference type="InterPro" id="IPR003305">
    <property type="entry name" value="CenC_carb-bd"/>
</dbReference>
<dbReference type="InterPro" id="IPR017853">
    <property type="entry name" value="GH"/>
</dbReference>
<dbReference type="PANTHER" id="PTHR45708">
    <property type="entry name" value="ENDOCHITINASE"/>
    <property type="match status" value="1"/>
</dbReference>